<evidence type="ECO:0000313" key="2">
    <source>
        <dbReference type="Proteomes" id="UP001227268"/>
    </source>
</evidence>
<evidence type="ECO:0000313" key="1">
    <source>
        <dbReference type="EMBL" id="KAJ9108879.1"/>
    </source>
</evidence>
<sequence length="963" mass="104723">MFLIDRGRRFLKEKSAGTEQPVVSLLAPTGLDFLVAWVACMGLGYGVAFIAPQCSPTAIGHLVDATSSKALLYHTHYASLAASAEELIDGIPTIRLPAVPSAKKGSGETVKGWPADPTDPTQALSHIFHTSGTSGTPKPIPQTHSSCVTPLPRRKIGDPDTLTSSFTTTPLFHGGVSDLLRAWMARSLLYLYPSSTTPVTASNVTGAFQACDSYDFSATYCPPIKAFLSVPYILTLLSPVADPSDAVGATAMLANMGIVSTGGAPLDTAVGDALVAKGVNLTSRLGSSECGFLMTSYRDYANDKEWEWLHNDSPYASALKFEESESDPTGRKLEMIVTSEWKSKSYTSMRPFQVKSNRENGDYATGDLYERHSEKPNVWRYAGRGDDVVVLSNGEKLSPSPIEAVFRSSADIKDALVVGVNKTQIGCLIFPRAGDSLDKIQAELETLIQSANRQSPSHAQLGKEMCTVISSEKRASALPKSSKGTIQRGLAYDEFKPEIDRLFQQAEGGEVESGKKLQLDELALRNWLKGRVDELIGSAKRSDDDEELQTDTDLFSWGVDSVKAARLRSAILQNIDLGGNFLPLNVVFENSSVTQLANLCVGLRTGQQHQQKTIEDDIKLMYQMVNKYSDFELANGDLHVHRGQPTSDESTGRIVVLTGATGSLGSHLLHQLSLLPPSSVHKIICLVRGADDAIAYDRVRRALAHRNLQCQPDRFQVFSARLGKANLGMDEAIYQSLAQKTDIVIHRCAGRKAAWAVHFGSRLESFEGDHIRASVLNGVTHSDTVYEKLSEDPHTAVPIGYSQSKWVTEQICANANESTVFKDKVQVLRIGQLCGDTQEGMWNESEGWPLMIKSAQIIGALPLIQEDILDGLAQAGLQFSMVPPPDWVQKVKESKGDVENNSLKGMLGMWENAYGQSDVDRPAPAVKSKHATNVSPDLAASKPISACHIGRMVEAWRNSGFLE</sequence>
<keyword evidence="2" id="KW-1185">Reference proteome</keyword>
<dbReference type="Proteomes" id="UP001227268">
    <property type="component" value="Unassembled WGS sequence"/>
</dbReference>
<comment type="caution">
    <text evidence="1">The sequence shown here is derived from an EMBL/GenBank/DDBJ whole genome shotgun (WGS) entry which is preliminary data.</text>
</comment>
<protein>
    <submittedName>
        <fullName evidence="1">Uncharacterized protein</fullName>
    </submittedName>
</protein>
<proteinExistence type="predicted"/>
<organism evidence="1 2">
    <name type="scientific">Naganishia friedmannii</name>
    <dbReference type="NCBI Taxonomy" id="89922"/>
    <lineage>
        <taxon>Eukaryota</taxon>
        <taxon>Fungi</taxon>
        <taxon>Dikarya</taxon>
        <taxon>Basidiomycota</taxon>
        <taxon>Agaricomycotina</taxon>
        <taxon>Tremellomycetes</taxon>
        <taxon>Filobasidiales</taxon>
        <taxon>Filobasidiaceae</taxon>
        <taxon>Naganishia</taxon>
    </lineage>
</organism>
<reference evidence="1" key="1">
    <citation type="submission" date="2023-04" db="EMBL/GenBank/DDBJ databases">
        <title>Draft Genome sequencing of Naganishia species isolated from polar environments using Oxford Nanopore Technology.</title>
        <authorList>
            <person name="Leo P."/>
            <person name="Venkateswaran K."/>
        </authorList>
    </citation>
    <scope>NUCLEOTIDE SEQUENCE</scope>
    <source>
        <strain evidence="1">MNA-CCFEE 5423</strain>
    </source>
</reference>
<accession>A0ACC2WAU1</accession>
<dbReference type="EMBL" id="JASBWT010000001">
    <property type="protein sequence ID" value="KAJ9108879.1"/>
    <property type="molecule type" value="Genomic_DNA"/>
</dbReference>
<name>A0ACC2WAU1_9TREE</name>
<gene>
    <name evidence="1" type="ORF">QFC21_000199</name>
</gene>